<evidence type="ECO:0000313" key="1">
    <source>
        <dbReference type="EMBL" id="APZ34061.1"/>
    </source>
</evidence>
<dbReference type="STRING" id="36805.BOH66_07210"/>
<dbReference type="EMBL" id="CP018762">
    <property type="protein sequence ID" value="APZ34061.1"/>
    <property type="molecule type" value="Genomic_DNA"/>
</dbReference>
<dbReference type="KEGG" id="maur:BOH66_07210"/>
<name>A0A1P8U7I4_9MICO</name>
<reference evidence="1 2" key="1">
    <citation type="submission" date="2016-12" db="EMBL/GenBank/DDBJ databases">
        <title>Complete genome sequence of Microbacterium aurum KACC 15219.</title>
        <authorList>
            <person name="Jung Y."/>
            <person name="Shin J.-H."/>
            <person name="Lee Y.-J."/>
            <person name="Yi H."/>
            <person name="Bahn Y.-S."/>
            <person name="Kim J.F."/>
            <person name="Lee D.-W."/>
        </authorList>
    </citation>
    <scope>NUCLEOTIDE SEQUENCE [LARGE SCALE GENOMIC DNA]</scope>
    <source>
        <strain evidence="1 2">KACC 15219</strain>
    </source>
</reference>
<keyword evidence="2" id="KW-1185">Reference proteome</keyword>
<dbReference type="Proteomes" id="UP000187185">
    <property type="component" value="Chromosome"/>
</dbReference>
<accession>A0A1P8U7I4</accession>
<protein>
    <submittedName>
        <fullName evidence="1">Uncharacterized protein</fullName>
    </submittedName>
</protein>
<dbReference type="AlphaFoldDB" id="A0A1P8U7I4"/>
<gene>
    <name evidence="1" type="ORF">BOH66_07210</name>
</gene>
<organism evidence="1 2">
    <name type="scientific">Microbacterium aurum</name>
    <dbReference type="NCBI Taxonomy" id="36805"/>
    <lineage>
        <taxon>Bacteria</taxon>
        <taxon>Bacillati</taxon>
        <taxon>Actinomycetota</taxon>
        <taxon>Actinomycetes</taxon>
        <taxon>Micrococcales</taxon>
        <taxon>Microbacteriaceae</taxon>
        <taxon>Microbacterium</taxon>
    </lineage>
</organism>
<evidence type="ECO:0000313" key="2">
    <source>
        <dbReference type="Proteomes" id="UP000187185"/>
    </source>
</evidence>
<sequence length="201" mass="22206">MLALCATHHAKADALTAEQCRELKAKPQSSTVRGRFEWMRREVVAIVGGNYYHETPHMVVFRGAPLIWFERDEEGYLLLSMRMLTTSHEGRAQLLANDWDIAGDPSDVESPPNGSYLRVRYPNGDDVQVQFRQWDSAESLALKHPRILVLGDEISYPLVTVEIAMVVGGTDVRFDARSSAIGGLTMTGSVMSRCGAGLVIG</sequence>
<proteinExistence type="predicted"/>